<keyword evidence="8" id="KW-1185">Reference proteome</keyword>
<dbReference type="Pfam" id="PF00450">
    <property type="entry name" value="Peptidase_S10"/>
    <property type="match status" value="1"/>
</dbReference>
<evidence type="ECO:0000313" key="7">
    <source>
        <dbReference type="EMBL" id="CEJ95150.1"/>
    </source>
</evidence>
<dbReference type="PROSITE" id="PS00560">
    <property type="entry name" value="CARBOXYPEPT_SER_HIS"/>
    <property type="match status" value="1"/>
</dbReference>
<dbReference type="Gene3D" id="3.40.50.1820">
    <property type="entry name" value="alpha/beta hydrolase"/>
    <property type="match status" value="1"/>
</dbReference>
<dbReference type="OrthoDB" id="443318at2759"/>
<dbReference type="EC" id="3.4.16.-" evidence="6"/>
<dbReference type="GO" id="GO:0006508">
    <property type="term" value="P:proteolysis"/>
    <property type="evidence" value="ECO:0007669"/>
    <property type="project" value="UniProtKB-KW"/>
</dbReference>
<evidence type="ECO:0000256" key="5">
    <source>
        <dbReference type="ARBA" id="ARBA00023180"/>
    </source>
</evidence>
<evidence type="ECO:0000256" key="3">
    <source>
        <dbReference type="ARBA" id="ARBA00022670"/>
    </source>
</evidence>
<feature type="chain" id="PRO_5005108695" description="Carboxypeptidase" evidence="6">
    <location>
        <begin position="19"/>
        <end position="500"/>
    </location>
</feature>
<keyword evidence="3 6" id="KW-0645">Protease</keyword>
<proteinExistence type="inferred from homology"/>
<dbReference type="GO" id="GO:0004185">
    <property type="term" value="F:serine-type carboxypeptidase activity"/>
    <property type="evidence" value="ECO:0007669"/>
    <property type="project" value="UniProtKB-UniRule"/>
</dbReference>
<name>A0A0A1TS89_9HYPO</name>
<reference evidence="7 8" key="1">
    <citation type="journal article" date="2015" name="Genome Announc.">
        <title>Draft Genome Sequence and Gene Annotation of the Entomopathogenic Fungus Verticillium hemipterigenum.</title>
        <authorList>
            <person name="Horn F."/>
            <person name="Habel A."/>
            <person name="Scharf D.H."/>
            <person name="Dworschak J."/>
            <person name="Brakhage A.A."/>
            <person name="Guthke R."/>
            <person name="Hertweck C."/>
            <person name="Linde J."/>
        </authorList>
    </citation>
    <scope>NUCLEOTIDE SEQUENCE [LARGE SCALE GENOMIC DNA]</scope>
</reference>
<evidence type="ECO:0000256" key="1">
    <source>
        <dbReference type="ARBA" id="ARBA00009431"/>
    </source>
</evidence>
<dbReference type="PRINTS" id="PR00724">
    <property type="entry name" value="CRBOXYPTASEC"/>
</dbReference>
<comment type="similarity">
    <text evidence="1 6">Belongs to the peptidase S10 family.</text>
</comment>
<keyword evidence="6" id="KW-0732">Signal</keyword>
<dbReference type="PANTHER" id="PTHR11802">
    <property type="entry name" value="SERINE PROTEASE FAMILY S10 SERINE CARBOXYPEPTIDASE"/>
    <property type="match status" value="1"/>
</dbReference>
<evidence type="ECO:0000256" key="4">
    <source>
        <dbReference type="ARBA" id="ARBA00022801"/>
    </source>
</evidence>
<dbReference type="InterPro" id="IPR033124">
    <property type="entry name" value="Ser_caboxypep_his_AS"/>
</dbReference>
<keyword evidence="2 6" id="KW-0121">Carboxypeptidase</keyword>
<dbReference type="AlphaFoldDB" id="A0A0A1TS89"/>
<dbReference type="GO" id="GO:0000324">
    <property type="term" value="C:fungal-type vacuole"/>
    <property type="evidence" value="ECO:0007669"/>
    <property type="project" value="TreeGrafter"/>
</dbReference>
<protein>
    <recommendedName>
        <fullName evidence="6">Carboxypeptidase</fullName>
        <ecNumber evidence="6">3.4.16.-</ecNumber>
    </recommendedName>
</protein>
<dbReference type="HOGENOM" id="CLU_008523_10_4_1"/>
<keyword evidence="5" id="KW-0325">Glycoprotein</keyword>
<keyword evidence="4 6" id="KW-0378">Hydrolase</keyword>
<dbReference type="STRING" id="1531966.A0A0A1TS89"/>
<sequence length="500" mass="55331">MHVASALAVAALCVTTHAKQLIPDFENIRNEKDTIVTHQKASVSSFSEQYIPGKFTRTAQDNTLCATRGEKQWTGTVDVSIDRRLFYWFFESRNDPSKDPVIVWLNGGPGSSSMFGLFNEIGACSLDSTSDKTYINEWSWNNNASVLFLDQPAGVGFSTYRSGSPMPESDLDGAADFQYFLNTFFSKMFPEKSRVPMHIAAESYGGHYGPVYLKYIIDAQNAKSPSAFRGNIQSLVLVNGGFDFSGEVIGEVDMFCQDNSIGKGIINKTDCDFMKSALPECTKRRAICNKSLSQTDCSDAANYCHDNIDIYYATLVADGTRNYYDIRLNCPPSPDSCEEKGQGDIAKYLNREMVKKALGVSTDTQFAESNMDIFKAYVTNGSFFTPQTQAISHVLDTPLPSTGKYISILAINGNSDALVNTPSIISAYNEMSWSQQTMFQTAKWSALPKDVESITGQWKATKDGRLTLVTVDNAGHMVPRNQPKGTKRIVDKWFLGGWKA</sequence>
<evidence type="ECO:0000313" key="8">
    <source>
        <dbReference type="Proteomes" id="UP000039046"/>
    </source>
</evidence>
<evidence type="ECO:0000256" key="2">
    <source>
        <dbReference type="ARBA" id="ARBA00022645"/>
    </source>
</evidence>
<feature type="signal peptide" evidence="6">
    <location>
        <begin position="1"/>
        <end position="18"/>
    </location>
</feature>
<dbReference type="Proteomes" id="UP000039046">
    <property type="component" value="Unassembled WGS sequence"/>
</dbReference>
<gene>
    <name evidence="7" type="ORF">VHEMI10648</name>
</gene>
<dbReference type="EMBL" id="CDHN01000008">
    <property type="protein sequence ID" value="CEJ95150.1"/>
    <property type="molecule type" value="Genomic_DNA"/>
</dbReference>
<accession>A0A0A1TS89</accession>
<dbReference type="PANTHER" id="PTHR11802:SF64">
    <property type="entry name" value="CARBOXYPEPTIDASE"/>
    <property type="match status" value="1"/>
</dbReference>
<dbReference type="SUPFAM" id="SSF53474">
    <property type="entry name" value="alpha/beta-Hydrolases"/>
    <property type="match status" value="1"/>
</dbReference>
<dbReference type="Gene3D" id="1.10.287.410">
    <property type="match status" value="1"/>
</dbReference>
<dbReference type="InterPro" id="IPR029058">
    <property type="entry name" value="AB_hydrolase_fold"/>
</dbReference>
<organism evidence="7 8">
    <name type="scientific">[Torrubiella] hemipterigena</name>
    <dbReference type="NCBI Taxonomy" id="1531966"/>
    <lineage>
        <taxon>Eukaryota</taxon>
        <taxon>Fungi</taxon>
        <taxon>Dikarya</taxon>
        <taxon>Ascomycota</taxon>
        <taxon>Pezizomycotina</taxon>
        <taxon>Sordariomycetes</taxon>
        <taxon>Hypocreomycetidae</taxon>
        <taxon>Hypocreales</taxon>
        <taxon>Clavicipitaceae</taxon>
        <taxon>Clavicipitaceae incertae sedis</taxon>
        <taxon>'Torrubiella' clade</taxon>
    </lineage>
</organism>
<dbReference type="InterPro" id="IPR018202">
    <property type="entry name" value="Ser_caboxypep_ser_AS"/>
</dbReference>
<dbReference type="PROSITE" id="PS00131">
    <property type="entry name" value="CARBOXYPEPT_SER_SER"/>
    <property type="match status" value="1"/>
</dbReference>
<evidence type="ECO:0000256" key="6">
    <source>
        <dbReference type="RuleBase" id="RU361156"/>
    </source>
</evidence>
<dbReference type="InterPro" id="IPR001563">
    <property type="entry name" value="Peptidase_S10"/>
</dbReference>